<dbReference type="InterPro" id="IPR011006">
    <property type="entry name" value="CheY-like_superfamily"/>
</dbReference>
<dbReference type="GO" id="GO:0000160">
    <property type="term" value="P:phosphorelay signal transduction system"/>
    <property type="evidence" value="ECO:0007669"/>
    <property type="project" value="InterPro"/>
</dbReference>
<sequence length="186" mass="21864">MKYNILLISKETSIKSRIFTLTENFANTYWTKCMQDGLFHLTMFSYELTIVDMIQDMKFTYGTIKTIRKFRRLLILVLASEKIEEKMLCIEAGADIAMTKSTADGELQAQIYALVRRPVQNIQESGLTMNYVFRKAYWKEKELNLSRYEYDFLYLIASTPGRVYTFEQIYQVFWGGYPHGNTDNVL</sequence>
<gene>
    <name evidence="4" type="ORF">A4V09_07120</name>
</gene>
<evidence type="ECO:0000313" key="5">
    <source>
        <dbReference type="Proteomes" id="UP000092574"/>
    </source>
</evidence>
<dbReference type="OrthoDB" id="9787103at2"/>
<dbReference type="InterPro" id="IPR016032">
    <property type="entry name" value="Sig_transdc_resp-reg_C-effctor"/>
</dbReference>
<evidence type="ECO:0000313" key="4">
    <source>
        <dbReference type="EMBL" id="ANU75558.1"/>
    </source>
</evidence>
<dbReference type="KEGG" id="byl:A4V09_07120"/>
<dbReference type="PROSITE" id="PS51755">
    <property type="entry name" value="OMPR_PHOB"/>
    <property type="match status" value="1"/>
</dbReference>
<dbReference type="InterPro" id="IPR001867">
    <property type="entry name" value="OmpR/PhoB-type_DNA-bd"/>
</dbReference>
<feature type="domain" description="OmpR/PhoB-type" evidence="3">
    <location>
        <begin position="117"/>
        <end position="186"/>
    </location>
</feature>
<dbReference type="GO" id="GO:0003677">
    <property type="term" value="F:DNA binding"/>
    <property type="evidence" value="ECO:0007669"/>
    <property type="project" value="UniProtKB-UniRule"/>
</dbReference>
<dbReference type="EMBL" id="CP015405">
    <property type="protein sequence ID" value="ANU75558.1"/>
    <property type="molecule type" value="Genomic_DNA"/>
</dbReference>
<organism evidence="4 5">
    <name type="scientific">Blautia pseudococcoides</name>
    <dbReference type="NCBI Taxonomy" id="1796616"/>
    <lineage>
        <taxon>Bacteria</taxon>
        <taxon>Bacillati</taxon>
        <taxon>Bacillota</taxon>
        <taxon>Clostridia</taxon>
        <taxon>Lachnospirales</taxon>
        <taxon>Lachnospiraceae</taxon>
        <taxon>Blautia</taxon>
    </lineage>
</organism>
<dbReference type="AlphaFoldDB" id="A0A1C7I959"/>
<dbReference type="GO" id="GO:0006355">
    <property type="term" value="P:regulation of DNA-templated transcription"/>
    <property type="evidence" value="ECO:0007669"/>
    <property type="project" value="InterPro"/>
</dbReference>
<accession>A0A1C7I959</accession>
<evidence type="ECO:0000256" key="2">
    <source>
        <dbReference type="PROSITE-ProRule" id="PRU01091"/>
    </source>
</evidence>
<reference evidence="4" key="1">
    <citation type="submission" date="2017-04" db="EMBL/GenBank/DDBJ databases">
        <title>Complete Genome Sequences of Twelve Strains of a Stable Defined Moderately Diverse Mouse Microbiota 2 (sDMDMm2).</title>
        <authorList>
            <person name="Uchimura Y."/>
            <person name="Wyss M."/>
            <person name="Brugiroux S."/>
            <person name="Limenitakis J.P."/>
            <person name="Stecher B."/>
            <person name="McCoy K.D."/>
            <person name="Macpherson A.J."/>
        </authorList>
    </citation>
    <scope>NUCLEOTIDE SEQUENCE</scope>
    <source>
        <strain evidence="4">YL58</strain>
    </source>
</reference>
<dbReference type="Gene3D" id="1.10.10.10">
    <property type="entry name" value="Winged helix-like DNA-binding domain superfamily/Winged helix DNA-binding domain"/>
    <property type="match status" value="1"/>
</dbReference>
<dbReference type="STRING" id="1796616.A4V09_07120"/>
<dbReference type="SUPFAM" id="SSF52172">
    <property type="entry name" value="CheY-like"/>
    <property type="match status" value="1"/>
</dbReference>
<proteinExistence type="predicted"/>
<dbReference type="RefSeq" id="WP_065541752.1">
    <property type="nucleotide sequence ID" value="NZ_CP015405.2"/>
</dbReference>
<dbReference type="Proteomes" id="UP000092574">
    <property type="component" value="Chromosome"/>
</dbReference>
<evidence type="ECO:0000259" key="3">
    <source>
        <dbReference type="PROSITE" id="PS51755"/>
    </source>
</evidence>
<keyword evidence="1 2" id="KW-0238">DNA-binding</keyword>
<evidence type="ECO:0000256" key="1">
    <source>
        <dbReference type="ARBA" id="ARBA00023125"/>
    </source>
</evidence>
<feature type="DNA-binding region" description="OmpR/PhoB-type" evidence="2">
    <location>
        <begin position="117"/>
        <end position="186"/>
    </location>
</feature>
<protein>
    <recommendedName>
        <fullName evidence="3">OmpR/PhoB-type domain-containing protein</fullName>
    </recommendedName>
</protein>
<dbReference type="InterPro" id="IPR036388">
    <property type="entry name" value="WH-like_DNA-bd_sf"/>
</dbReference>
<keyword evidence="5" id="KW-1185">Reference proteome</keyword>
<dbReference type="SUPFAM" id="SSF46894">
    <property type="entry name" value="C-terminal effector domain of the bipartite response regulators"/>
    <property type="match status" value="1"/>
</dbReference>
<name>A0A1C7I959_9FIRM</name>